<sequence length="279" mass="29698">MTLPLDHIVIAVQDLERTIADYTALGFNVLRGGEHPGRSTHNALVVFADGAYFELIAWRAPAPEERWWQQLQRHGEGIVDFALLPTETGAVVSAAQARGLDYEAPYEGGRLRPDGAQLRWRNARARSQDLPFLCGDLTPRTLRVPEGDARVHANGATGVARLHVAVHDLRASLARWRALLGEGADIGEARLSADGGAYRASLKLGGTGPGATELVLSAPAQGVATGALGHRLATRGEGPYAIGLDVRRTAPARALDETATHGVRIVLAQDSLPRETAAA</sequence>
<evidence type="ECO:0000259" key="1">
    <source>
        <dbReference type="Pfam" id="PF13468"/>
    </source>
</evidence>
<dbReference type="InterPro" id="IPR025870">
    <property type="entry name" value="Glyoxalase-like_dom"/>
</dbReference>
<evidence type="ECO:0000313" key="3">
    <source>
        <dbReference type="Proteomes" id="UP000183417"/>
    </source>
</evidence>
<dbReference type="Proteomes" id="UP000183417">
    <property type="component" value="Unassembled WGS sequence"/>
</dbReference>
<proteinExistence type="predicted"/>
<dbReference type="EMBL" id="FNPE01000001">
    <property type="protein sequence ID" value="SDX81909.1"/>
    <property type="molecule type" value="Genomic_DNA"/>
</dbReference>
<gene>
    <name evidence="2" type="ORF">SAMN05421547_101356</name>
</gene>
<organism evidence="2 3">
    <name type="scientific">Delftia lacustris</name>
    <dbReference type="NCBI Taxonomy" id="558537"/>
    <lineage>
        <taxon>Bacteria</taxon>
        <taxon>Pseudomonadati</taxon>
        <taxon>Pseudomonadota</taxon>
        <taxon>Betaproteobacteria</taxon>
        <taxon>Burkholderiales</taxon>
        <taxon>Comamonadaceae</taxon>
        <taxon>Delftia</taxon>
    </lineage>
</organism>
<name>A0A1H3EVD7_9BURK</name>
<dbReference type="PANTHER" id="PTHR40265:SF1">
    <property type="entry name" value="GLYOXALASE-LIKE DOMAIN-CONTAINING PROTEIN"/>
    <property type="match status" value="1"/>
</dbReference>
<dbReference type="Pfam" id="PF13468">
    <property type="entry name" value="Glyoxalase_3"/>
    <property type="match status" value="1"/>
</dbReference>
<dbReference type="SUPFAM" id="SSF54593">
    <property type="entry name" value="Glyoxalase/Bleomycin resistance protein/Dihydroxybiphenyl dioxygenase"/>
    <property type="match status" value="1"/>
</dbReference>
<dbReference type="RefSeq" id="WP_074920777.1">
    <property type="nucleotide sequence ID" value="NZ_CP141274.1"/>
</dbReference>
<dbReference type="PANTHER" id="PTHR40265">
    <property type="entry name" value="BLL2707 PROTEIN"/>
    <property type="match status" value="1"/>
</dbReference>
<dbReference type="GeneID" id="94695167"/>
<reference evidence="2 3" key="1">
    <citation type="submission" date="2016-10" db="EMBL/GenBank/DDBJ databases">
        <authorList>
            <person name="de Groot N.N."/>
        </authorList>
    </citation>
    <scope>NUCLEOTIDE SEQUENCE [LARGE SCALE GENOMIC DNA]</scope>
    <source>
        <strain evidence="2 3">LMG 24775</strain>
    </source>
</reference>
<dbReference type="InterPro" id="IPR029068">
    <property type="entry name" value="Glyas_Bleomycin-R_OHBP_Dase"/>
</dbReference>
<feature type="domain" description="Glyoxalase-like" evidence="1">
    <location>
        <begin position="5"/>
        <end position="180"/>
    </location>
</feature>
<protein>
    <submittedName>
        <fullName evidence="2">Glyoxalase-like domain-containing protein</fullName>
    </submittedName>
</protein>
<accession>A0A1H3EVD7</accession>
<evidence type="ECO:0000313" key="2">
    <source>
        <dbReference type="EMBL" id="SDX81909.1"/>
    </source>
</evidence>
<dbReference type="AlphaFoldDB" id="A0A1H3EVD7"/>
<dbReference type="Gene3D" id="3.10.180.10">
    <property type="entry name" value="2,3-Dihydroxybiphenyl 1,2-Dioxygenase, domain 1"/>
    <property type="match status" value="2"/>
</dbReference>